<gene>
    <name evidence="1" type="ORF">Acr_00g0077700</name>
</gene>
<sequence length="105" mass="11441">MPLHLGMGSPFVPCHPLGLSPVVALRPSFQRSYYSELAKKWRLRGNDHLSSRGYSSIVMISSSSDIEGLRACSVAIAGRDLCPSKVNVEWCSHRAPTQGTTELAL</sequence>
<evidence type="ECO:0000313" key="1">
    <source>
        <dbReference type="EMBL" id="GFS42016.1"/>
    </source>
</evidence>
<protein>
    <submittedName>
        <fullName evidence="1">Uncharacterized protein</fullName>
    </submittedName>
</protein>
<evidence type="ECO:0000313" key="2">
    <source>
        <dbReference type="Proteomes" id="UP000585474"/>
    </source>
</evidence>
<reference evidence="2" key="1">
    <citation type="submission" date="2019-07" db="EMBL/GenBank/DDBJ databases">
        <title>De Novo Assembly of kiwifruit Actinidia rufa.</title>
        <authorList>
            <person name="Sugita-Konishi S."/>
            <person name="Sato K."/>
            <person name="Mori E."/>
            <person name="Abe Y."/>
            <person name="Kisaki G."/>
            <person name="Hamano K."/>
            <person name="Suezawa K."/>
            <person name="Otani M."/>
            <person name="Fukuda T."/>
            <person name="Manabe T."/>
            <person name="Gomi K."/>
            <person name="Tabuchi M."/>
            <person name="Akimitsu K."/>
            <person name="Kataoka I."/>
        </authorList>
    </citation>
    <scope>NUCLEOTIDE SEQUENCE [LARGE SCALE GENOMIC DNA]</scope>
    <source>
        <strain evidence="2">cv. Fuchu</strain>
    </source>
</reference>
<dbReference type="EMBL" id="BJWL01000391">
    <property type="protein sequence ID" value="GFS42016.1"/>
    <property type="molecule type" value="Genomic_DNA"/>
</dbReference>
<accession>A0A7J0DTB9</accession>
<comment type="caution">
    <text evidence="1">The sequence shown here is derived from an EMBL/GenBank/DDBJ whole genome shotgun (WGS) entry which is preliminary data.</text>
</comment>
<proteinExistence type="predicted"/>
<organism evidence="1 2">
    <name type="scientific">Actinidia rufa</name>
    <dbReference type="NCBI Taxonomy" id="165716"/>
    <lineage>
        <taxon>Eukaryota</taxon>
        <taxon>Viridiplantae</taxon>
        <taxon>Streptophyta</taxon>
        <taxon>Embryophyta</taxon>
        <taxon>Tracheophyta</taxon>
        <taxon>Spermatophyta</taxon>
        <taxon>Magnoliopsida</taxon>
        <taxon>eudicotyledons</taxon>
        <taxon>Gunneridae</taxon>
        <taxon>Pentapetalae</taxon>
        <taxon>asterids</taxon>
        <taxon>Ericales</taxon>
        <taxon>Actinidiaceae</taxon>
        <taxon>Actinidia</taxon>
    </lineage>
</organism>
<keyword evidence="2" id="KW-1185">Reference proteome</keyword>
<name>A0A7J0DTB9_9ERIC</name>
<dbReference type="AlphaFoldDB" id="A0A7J0DTB9"/>
<dbReference type="Proteomes" id="UP000585474">
    <property type="component" value="Unassembled WGS sequence"/>
</dbReference>